<feature type="domain" description="Malonyl-CoA:ACP transacylase (MAT)" evidence="8">
    <location>
        <begin position="6"/>
        <end position="304"/>
    </location>
</feature>
<evidence type="ECO:0000256" key="7">
    <source>
        <dbReference type="PIRSR" id="PIRSR000446-1"/>
    </source>
</evidence>
<evidence type="ECO:0000256" key="6">
    <source>
        <dbReference type="PIRNR" id="PIRNR000446"/>
    </source>
</evidence>
<evidence type="ECO:0000259" key="8">
    <source>
        <dbReference type="SMART" id="SM00827"/>
    </source>
</evidence>
<evidence type="ECO:0000256" key="2">
    <source>
        <dbReference type="ARBA" id="ARBA00018953"/>
    </source>
</evidence>
<reference evidence="9 10" key="1">
    <citation type="submission" date="2019-09" db="EMBL/GenBank/DDBJ databases">
        <title>FDA dAtabase for Regulatory Grade micrObial Sequences (FDA-ARGOS): Supporting development and validation of Infectious Disease Dx tests.</title>
        <authorList>
            <person name="Sciortino C."/>
            <person name="Tallon L."/>
            <person name="Sadzewicz L."/>
            <person name="Vavikolanu K."/>
            <person name="Mehta A."/>
            <person name="Aluvathingal J."/>
            <person name="Nadendla S."/>
            <person name="Nandy P."/>
            <person name="Geyer C."/>
            <person name="Yan Y."/>
            <person name="Sichtig H."/>
        </authorList>
    </citation>
    <scope>NUCLEOTIDE SEQUENCE [LARGE SCALE GENOMIC DNA]</scope>
    <source>
        <strain evidence="9 10">FDAARGOS_664</strain>
    </source>
</reference>
<dbReference type="SUPFAM" id="SSF52151">
    <property type="entry name" value="FabD/lysophospholipase-like"/>
    <property type="match status" value="1"/>
</dbReference>
<dbReference type="InterPro" id="IPR050858">
    <property type="entry name" value="Mal-CoA-ACP_Trans/PKS_FabD"/>
</dbReference>
<evidence type="ECO:0000313" key="9">
    <source>
        <dbReference type="EMBL" id="QET05470.1"/>
    </source>
</evidence>
<proteinExistence type="inferred from homology"/>
<dbReference type="Pfam" id="PF00698">
    <property type="entry name" value="Acyl_transf_1"/>
    <property type="match status" value="1"/>
</dbReference>
<evidence type="ECO:0000256" key="3">
    <source>
        <dbReference type="ARBA" id="ARBA00022679"/>
    </source>
</evidence>
<dbReference type="InterPro" id="IPR016036">
    <property type="entry name" value="Malonyl_transacylase_ACP-bd"/>
</dbReference>
<dbReference type="Gene3D" id="3.40.366.10">
    <property type="entry name" value="Malonyl-Coenzyme A Acyl Carrier Protein, domain 2"/>
    <property type="match status" value="1"/>
</dbReference>
<dbReference type="InterPro" id="IPR016035">
    <property type="entry name" value="Acyl_Trfase/lysoPLipase"/>
</dbReference>
<dbReference type="EMBL" id="CP044067">
    <property type="protein sequence ID" value="QET05470.1"/>
    <property type="molecule type" value="Genomic_DNA"/>
</dbReference>
<comment type="similarity">
    <text evidence="6">Belongs to the fabD family.</text>
</comment>
<accession>A0A5P2HEL2</accession>
<dbReference type="RefSeq" id="WP_150375671.1">
    <property type="nucleotide sequence ID" value="NZ_CP044067.1"/>
</dbReference>
<dbReference type="SUPFAM" id="SSF55048">
    <property type="entry name" value="Probable ACP-binding domain of malonyl-CoA ACP transacylase"/>
    <property type="match status" value="1"/>
</dbReference>
<dbReference type="InterPro" id="IPR001227">
    <property type="entry name" value="Ac_transferase_dom_sf"/>
</dbReference>
<dbReference type="PANTHER" id="PTHR42681:SF1">
    <property type="entry name" value="MALONYL-COA-ACYL CARRIER PROTEIN TRANSACYLASE, MITOCHONDRIAL"/>
    <property type="match status" value="1"/>
</dbReference>
<organism evidence="9 10">
    <name type="scientific">Cupriavidus pauculus</name>
    <dbReference type="NCBI Taxonomy" id="82633"/>
    <lineage>
        <taxon>Bacteria</taxon>
        <taxon>Pseudomonadati</taxon>
        <taxon>Pseudomonadota</taxon>
        <taxon>Betaproteobacteria</taxon>
        <taxon>Burkholderiales</taxon>
        <taxon>Burkholderiaceae</taxon>
        <taxon>Cupriavidus</taxon>
    </lineage>
</organism>
<dbReference type="GO" id="GO:0005829">
    <property type="term" value="C:cytosol"/>
    <property type="evidence" value="ECO:0007669"/>
    <property type="project" value="TreeGrafter"/>
</dbReference>
<dbReference type="EC" id="2.3.1.39" evidence="1 6"/>
<evidence type="ECO:0000256" key="5">
    <source>
        <dbReference type="ARBA" id="ARBA00048462"/>
    </source>
</evidence>
<keyword evidence="3 6" id="KW-0808">Transferase</keyword>
<dbReference type="NCBIfam" id="TIGR03131">
    <property type="entry name" value="malonate_mdcH"/>
    <property type="match status" value="1"/>
</dbReference>
<keyword evidence="4 6" id="KW-0012">Acyltransferase</keyword>
<dbReference type="SMART" id="SM00827">
    <property type="entry name" value="PKS_AT"/>
    <property type="match status" value="1"/>
</dbReference>
<comment type="catalytic activity">
    <reaction evidence="5 6">
        <text>holo-[ACP] + malonyl-CoA = malonyl-[ACP] + CoA</text>
        <dbReference type="Rhea" id="RHEA:41792"/>
        <dbReference type="Rhea" id="RHEA-COMP:9623"/>
        <dbReference type="Rhea" id="RHEA-COMP:9685"/>
        <dbReference type="ChEBI" id="CHEBI:57287"/>
        <dbReference type="ChEBI" id="CHEBI:57384"/>
        <dbReference type="ChEBI" id="CHEBI:64479"/>
        <dbReference type="ChEBI" id="CHEBI:78449"/>
        <dbReference type="EC" id="2.3.1.39"/>
    </reaction>
</comment>
<dbReference type="GO" id="GO:0006633">
    <property type="term" value="P:fatty acid biosynthetic process"/>
    <property type="evidence" value="ECO:0007669"/>
    <property type="project" value="TreeGrafter"/>
</dbReference>
<evidence type="ECO:0000256" key="1">
    <source>
        <dbReference type="ARBA" id="ARBA00013258"/>
    </source>
</evidence>
<dbReference type="GO" id="GO:0004314">
    <property type="term" value="F:[acyl-carrier-protein] S-malonyltransferase activity"/>
    <property type="evidence" value="ECO:0007669"/>
    <property type="project" value="UniProtKB-EC"/>
</dbReference>
<name>A0A5P2HEL2_9BURK</name>
<dbReference type="Gene3D" id="3.30.70.250">
    <property type="entry name" value="Malonyl-CoA ACP transacylase, ACP-binding"/>
    <property type="match status" value="1"/>
</dbReference>
<protein>
    <recommendedName>
        <fullName evidence="2 6">Malonyl CoA-acyl carrier protein transacylase</fullName>
        <ecNumber evidence="1 6">2.3.1.39</ecNumber>
    </recommendedName>
</protein>
<evidence type="ECO:0000313" key="10">
    <source>
        <dbReference type="Proteomes" id="UP000322822"/>
    </source>
</evidence>
<dbReference type="OrthoDB" id="9808564at2"/>
<feature type="active site" evidence="7">
    <location>
        <position position="86"/>
    </location>
</feature>
<evidence type="ECO:0000256" key="4">
    <source>
        <dbReference type="ARBA" id="ARBA00023315"/>
    </source>
</evidence>
<dbReference type="AlphaFoldDB" id="A0A5P2HEL2"/>
<sequence length="307" mass="31844">MSTLLTFPGQGAQRAGMLHTLPDHPIVARTLEAASEVLGRDIRALDTADALASTVSVQLCLLAAGVATARVLLDAGAEADAVAGLSIGAFPAAVIAGVLDYGDAVRLVALRGKLMEDAYPQGYGMTAILGLDQAALERIIASVHGAESPVYLANLNAPAQFVIAGEAAAMARVSALAMEAGAHAAKPVAIAVPSHCALLAPQAKALARAFADVTPGRPKMRYFSASAARQLRDPARIVEDLAGNMALPVRWHDTMQLARETGMRLAVEMPPGNVLTRLAAPEFEVAVACADTRVDSVLVLAARYREA</sequence>
<dbReference type="InterPro" id="IPR017554">
    <property type="entry name" value="Malonate_deCOase_MdcHsu"/>
</dbReference>
<gene>
    <name evidence="9" type="primary">mdcH</name>
    <name evidence="9" type="ORF">FOB72_26045</name>
</gene>
<dbReference type="InterPro" id="IPR024925">
    <property type="entry name" value="Malonyl_CoA-ACP_transAc"/>
</dbReference>
<dbReference type="PANTHER" id="PTHR42681">
    <property type="entry name" value="MALONYL-COA-ACYL CARRIER PROTEIN TRANSACYLASE, MITOCHONDRIAL"/>
    <property type="match status" value="1"/>
</dbReference>
<feature type="active site" evidence="7">
    <location>
        <position position="195"/>
    </location>
</feature>
<dbReference type="InterPro" id="IPR014043">
    <property type="entry name" value="Acyl_transferase_dom"/>
</dbReference>
<dbReference type="Proteomes" id="UP000322822">
    <property type="component" value="Chromosome 2"/>
</dbReference>
<dbReference type="PIRSF" id="PIRSF000446">
    <property type="entry name" value="Mct"/>
    <property type="match status" value="1"/>
</dbReference>